<dbReference type="EMBL" id="JAPDRP010000002">
    <property type="protein sequence ID" value="KAJ9648826.1"/>
    <property type="molecule type" value="Genomic_DNA"/>
</dbReference>
<evidence type="ECO:0000313" key="1">
    <source>
        <dbReference type="EMBL" id="KAJ9648826.1"/>
    </source>
</evidence>
<evidence type="ECO:0000313" key="2">
    <source>
        <dbReference type="Proteomes" id="UP001172680"/>
    </source>
</evidence>
<name>A0ACC2ZMP5_9PEZI</name>
<accession>A0ACC2ZMP5</accession>
<organism evidence="1 2">
    <name type="scientific">Coniosporium tulheliwenetii</name>
    <dbReference type="NCBI Taxonomy" id="3383036"/>
    <lineage>
        <taxon>Eukaryota</taxon>
        <taxon>Fungi</taxon>
        <taxon>Dikarya</taxon>
        <taxon>Ascomycota</taxon>
        <taxon>Pezizomycotina</taxon>
        <taxon>Dothideomycetes</taxon>
        <taxon>Dothideomycetes incertae sedis</taxon>
        <taxon>Coniosporium</taxon>
    </lineage>
</organism>
<protein>
    <submittedName>
        <fullName evidence="1">Multicopy suppressor of BFA (Brefeldin A)</fullName>
    </submittedName>
</protein>
<gene>
    <name evidence="1" type="primary">BFR1</name>
    <name evidence="1" type="ORF">H2199_000739</name>
</gene>
<reference evidence="1" key="1">
    <citation type="submission" date="2022-10" db="EMBL/GenBank/DDBJ databases">
        <title>Culturing micro-colonial fungi from biological soil crusts in the Mojave desert and describing Neophaeococcomyces mojavensis, and introducing the new genera and species Taxawa tesnikishii.</title>
        <authorList>
            <person name="Kurbessoian T."/>
            <person name="Stajich J.E."/>
        </authorList>
    </citation>
    <scope>NUCLEOTIDE SEQUENCE</scope>
    <source>
        <strain evidence="1">JES_115</strain>
    </source>
</reference>
<keyword evidence="2" id="KW-1185">Reference proteome</keyword>
<dbReference type="Proteomes" id="UP001172680">
    <property type="component" value="Unassembled WGS sequence"/>
</dbReference>
<comment type="caution">
    <text evidence="1">The sequence shown here is derived from an EMBL/GenBank/DDBJ whole genome shotgun (WGS) entry which is preliminary data.</text>
</comment>
<proteinExistence type="predicted"/>
<sequence>MADLATPSAADMSTSSTTPAASKTKTPVVKPEKPDEEQYKKDLARAEREHGASQDTLNAIKAKLDLTRPNNKDSPSFKRQQELRAELAEIRQKQQGFKTSRTGKLEQIKKLDEQLKSRINEQKTARSKVNFKNVEEIEAEIQRLQKQVDTGTMKLVDEKKALAEVSSLNKQKKGFAGFEAAQKGIDDVKAKIAEIRKEMDDPEAKALSDKYTAITTELDQIKAEQDEVYKNLNALRDERTKAQEDQQKKYMALKEIKDAYHQARRAYRDYEQEAYRQRRDRQRAEREAFEAGKRRQVADQKLEDASAPAYQDEIITAEGLIRYFDPSSAPAKAAAGPGQFAASAQREVDDSGIRGTKLSRKGDEEENYFVGTGGKKGKKGRKNQNASPASTPAEGGKFQLSIDVIEQLAKLNVEPPMNQSDVPPVVEKLKEKLEFWKQNQKKKTEENIAKAQKEIDRLESEASAGPSDSGSKDTSTKPAAANQSVNGNASATAELTQEKEAEADVAEDMKKASIEDKEDEAVEA</sequence>